<dbReference type="Pfam" id="PF00083">
    <property type="entry name" value="Sugar_tr"/>
    <property type="match status" value="1"/>
</dbReference>
<protein>
    <submittedName>
        <fullName evidence="9">Synaptic vesicle 2-related protein</fullName>
    </submittedName>
</protein>
<keyword evidence="10" id="KW-1185">Reference proteome</keyword>
<dbReference type="SUPFAM" id="SSF103473">
    <property type="entry name" value="MFS general substrate transporter"/>
    <property type="match status" value="1"/>
</dbReference>
<feature type="transmembrane region" description="Helical" evidence="7">
    <location>
        <begin position="383"/>
        <end position="406"/>
    </location>
</feature>
<evidence type="ECO:0000313" key="9">
    <source>
        <dbReference type="EMBL" id="KAJ8044111.1"/>
    </source>
</evidence>
<keyword evidence="3" id="KW-0813">Transport</keyword>
<evidence type="ECO:0000256" key="2">
    <source>
        <dbReference type="ARBA" id="ARBA00008335"/>
    </source>
</evidence>
<dbReference type="PROSITE" id="PS50850">
    <property type="entry name" value="MFS"/>
    <property type="match status" value="1"/>
</dbReference>
<evidence type="ECO:0000256" key="3">
    <source>
        <dbReference type="ARBA" id="ARBA00022448"/>
    </source>
</evidence>
<proteinExistence type="inferred from homology"/>
<gene>
    <name evidence="9" type="ORF">HOLleu_11489</name>
</gene>
<evidence type="ECO:0000256" key="5">
    <source>
        <dbReference type="ARBA" id="ARBA00022989"/>
    </source>
</evidence>
<evidence type="ECO:0000256" key="6">
    <source>
        <dbReference type="ARBA" id="ARBA00023136"/>
    </source>
</evidence>
<dbReference type="GO" id="GO:0016020">
    <property type="term" value="C:membrane"/>
    <property type="evidence" value="ECO:0007669"/>
    <property type="project" value="UniProtKB-SubCell"/>
</dbReference>
<sequence>MSSENRDNGAGYGLRLREILHDKEDEYTVEEAIDYIGVGSFQYIMLTILIVGWTIDTMEILVLSVLSPELRCDWNLSLFQESSLTTVTFLGMTLFSSSWGKISDKFGRIVQLRLTATCMFFFGLLCAGAPTYYWILILRTIIGGLIAGLHQGIPLIPEFVPRSRRGTFVWLLNISYAVGGVFAVGVAWPVIPRWGWRVYLAICAIPASIFSLLCLWLPETPFYYVSSGRPYKAMSVLDRISRQNGGPLPPGSLDVNVVAERRGEYKELISTPKLTKMSLILPFLWFNCSFVLYGAIFLSTSVLRKADPCTGYTNPELKCHDACTRMDDEDYLSLFIISFADVPGIVIGSLTIDVFGRKPLLVGGALMSSIGSGLLMTCWNSRIFTTICLFVARGAINITFITLFAYTPEVYPTRIRGLSLGVCNGTARLGGALTPVVAQVLSAYRPQLAMFIYAVSAFISCILCLFLPETKGKPITT</sequence>
<feature type="transmembrane region" description="Helical" evidence="7">
    <location>
        <begin position="197"/>
        <end position="217"/>
    </location>
</feature>
<evidence type="ECO:0000256" key="1">
    <source>
        <dbReference type="ARBA" id="ARBA00004141"/>
    </source>
</evidence>
<dbReference type="InterPro" id="IPR020846">
    <property type="entry name" value="MFS_dom"/>
</dbReference>
<dbReference type="EMBL" id="JAIZAY010000004">
    <property type="protein sequence ID" value="KAJ8044111.1"/>
    <property type="molecule type" value="Genomic_DNA"/>
</dbReference>
<keyword evidence="6 7" id="KW-0472">Membrane</keyword>
<comment type="similarity">
    <text evidence="2">Belongs to the major facilitator superfamily.</text>
</comment>
<feature type="transmembrane region" description="Helical" evidence="7">
    <location>
        <begin position="43"/>
        <end position="66"/>
    </location>
</feature>
<dbReference type="InterPro" id="IPR036259">
    <property type="entry name" value="MFS_trans_sf"/>
</dbReference>
<dbReference type="InterPro" id="IPR005829">
    <property type="entry name" value="Sugar_transporter_CS"/>
</dbReference>
<dbReference type="InterPro" id="IPR005828">
    <property type="entry name" value="MFS_sugar_transport-like"/>
</dbReference>
<keyword evidence="4 7" id="KW-0812">Transmembrane</keyword>
<evidence type="ECO:0000259" key="8">
    <source>
        <dbReference type="PROSITE" id="PS50850"/>
    </source>
</evidence>
<accession>A0A9Q1CEZ3</accession>
<organism evidence="9 10">
    <name type="scientific">Holothuria leucospilota</name>
    <name type="common">Black long sea cucumber</name>
    <name type="synonym">Mertensiothuria leucospilota</name>
    <dbReference type="NCBI Taxonomy" id="206669"/>
    <lineage>
        <taxon>Eukaryota</taxon>
        <taxon>Metazoa</taxon>
        <taxon>Echinodermata</taxon>
        <taxon>Eleutherozoa</taxon>
        <taxon>Echinozoa</taxon>
        <taxon>Holothuroidea</taxon>
        <taxon>Aspidochirotacea</taxon>
        <taxon>Aspidochirotida</taxon>
        <taxon>Holothuriidae</taxon>
        <taxon>Holothuria</taxon>
    </lineage>
</organism>
<feature type="transmembrane region" description="Helical" evidence="7">
    <location>
        <begin position="331"/>
        <end position="352"/>
    </location>
</feature>
<feature type="transmembrane region" description="Helical" evidence="7">
    <location>
        <begin position="279"/>
        <end position="298"/>
    </location>
</feature>
<feature type="transmembrane region" description="Helical" evidence="7">
    <location>
        <begin position="359"/>
        <end position="377"/>
    </location>
</feature>
<feature type="domain" description="Major facilitator superfamily (MFS) profile" evidence="8">
    <location>
        <begin position="45"/>
        <end position="472"/>
    </location>
</feature>
<feature type="transmembrane region" description="Helical" evidence="7">
    <location>
        <begin position="448"/>
        <end position="467"/>
    </location>
</feature>
<dbReference type="Gene3D" id="1.20.1250.20">
    <property type="entry name" value="MFS general substrate transporter like domains"/>
    <property type="match status" value="1"/>
</dbReference>
<feature type="transmembrane region" description="Helical" evidence="7">
    <location>
        <begin position="78"/>
        <end position="100"/>
    </location>
</feature>
<dbReference type="PANTHER" id="PTHR23511">
    <property type="entry name" value="SYNAPTIC VESICLE GLYCOPROTEIN 2"/>
    <property type="match status" value="1"/>
</dbReference>
<feature type="transmembrane region" description="Helical" evidence="7">
    <location>
        <begin position="168"/>
        <end position="191"/>
    </location>
</feature>
<reference evidence="9" key="1">
    <citation type="submission" date="2021-10" db="EMBL/GenBank/DDBJ databases">
        <title>Tropical sea cucumber genome reveals ecological adaptation and Cuvierian tubules defense mechanism.</title>
        <authorList>
            <person name="Chen T."/>
        </authorList>
    </citation>
    <scope>NUCLEOTIDE SEQUENCE</scope>
    <source>
        <strain evidence="9">Nanhai2018</strain>
        <tissue evidence="9">Muscle</tissue>
    </source>
</reference>
<dbReference type="OrthoDB" id="10262656at2759"/>
<evidence type="ECO:0000256" key="4">
    <source>
        <dbReference type="ARBA" id="ARBA00022692"/>
    </source>
</evidence>
<comment type="subcellular location">
    <subcellularLocation>
        <location evidence="1">Membrane</location>
        <topology evidence="1">Multi-pass membrane protein</topology>
    </subcellularLocation>
</comment>
<name>A0A9Q1CEZ3_HOLLE</name>
<dbReference type="Proteomes" id="UP001152320">
    <property type="component" value="Chromosome 4"/>
</dbReference>
<evidence type="ECO:0000256" key="7">
    <source>
        <dbReference type="SAM" id="Phobius"/>
    </source>
</evidence>
<evidence type="ECO:0000313" key="10">
    <source>
        <dbReference type="Proteomes" id="UP001152320"/>
    </source>
</evidence>
<comment type="caution">
    <text evidence="9">The sequence shown here is derived from an EMBL/GenBank/DDBJ whole genome shotgun (WGS) entry which is preliminary data.</text>
</comment>
<dbReference type="PANTHER" id="PTHR23511:SF5">
    <property type="entry name" value="MAJOR FACILITATOR-TYPE TRANSPORTER HXNZ-RELATED"/>
    <property type="match status" value="1"/>
</dbReference>
<dbReference type="GO" id="GO:0022857">
    <property type="term" value="F:transmembrane transporter activity"/>
    <property type="evidence" value="ECO:0007669"/>
    <property type="project" value="InterPro"/>
</dbReference>
<keyword evidence="5 7" id="KW-1133">Transmembrane helix</keyword>
<dbReference type="PROSITE" id="PS00216">
    <property type="entry name" value="SUGAR_TRANSPORT_1"/>
    <property type="match status" value="1"/>
</dbReference>
<dbReference type="AlphaFoldDB" id="A0A9Q1CEZ3"/>